<dbReference type="PANTHER" id="PTHR38459:SF5">
    <property type="entry name" value="CELL WALL TEICHOIC ACID GLYCOSYLATION PROTEIN GTCA"/>
    <property type="match status" value="1"/>
</dbReference>
<dbReference type="RefSeq" id="WP_130847205.1">
    <property type="nucleotide sequence ID" value="NZ_UYIE01000119.1"/>
</dbReference>
<feature type="transmembrane region" description="Helical" evidence="6">
    <location>
        <begin position="84"/>
        <end position="104"/>
    </location>
</feature>
<evidence type="ECO:0000313" key="9">
    <source>
        <dbReference type="Proteomes" id="UP000289996"/>
    </source>
</evidence>
<protein>
    <submittedName>
        <fullName evidence="8">GtrA family protein [Lactobacillus pentosus]</fullName>
    </submittedName>
</protein>
<evidence type="ECO:0000256" key="3">
    <source>
        <dbReference type="ARBA" id="ARBA00022692"/>
    </source>
</evidence>
<feature type="transmembrane region" description="Helical" evidence="6">
    <location>
        <begin position="40"/>
        <end position="59"/>
    </location>
</feature>
<evidence type="ECO:0000313" key="8">
    <source>
        <dbReference type="EMBL" id="VDG28097.1"/>
    </source>
</evidence>
<dbReference type="InterPro" id="IPR007267">
    <property type="entry name" value="GtrA_DPMS_TM"/>
</dbReference>
<reference evidence="8 9" key="1">
    <citation type="submission" date="2018-11" db="EMBL/GenBank/DDBJ databases">
        <authorList>
            <person name="Wuyts S."/>
        </authorList>
    </citation>
    <scope>NUCLEOTIDE SEQUENCE [LARGE SCALE GENOMIC DNA]</scope>
    <source>
        <strain evidence="8">Lactobacillus mudanjiangensis AMBF249</strain>
    </source>
</reference>
<gene>
    <name evidence="8" type="ORF">MUDAN_MDHGFNIF_02832</name>
</gene>
<comment type="similarity">
    <text evidence="2">Belongs to the GtrA family.</text>
</comment>
<dbReference type="GO" id="GO:0000271">
    <property type="term" value="P:polysaccharide biosynthetic process"/>
    <property type="evidence" value="ECO:0007669"/>
    <property type="project" value="InterPro"/>
</dbReference>
<dbReference type="Proteomes" id="UP000289996">
    <property type="component" value="Unassembled WGS sequence"/>
</dbReference>
<evidence type="ECO:0000256" key="5">
    <source>
        <dbReference type="ARBA" id="ARBA00023136"/>
    </source>
</evidence>
<evidence type="ECO:0000259" key="7">
    <source>
        <dbReference type="Pfam" id="PF04138"/>
    </source>
</evidence>
<evidence type="ECO:0000256" key="6">
    <source>
        <dbReference type="SAM" id="Phobius"/>
    </source>
</evidence>
<proteinExistence type="inferred from homology"/>
<evidence type="ECO:0000256" key="1">
    <source>
        <dbReference type="ARBA" id="ARBA00004141"/>
    </source>
</evidence>
<keyword evidence="3 6" id="KW-0812">Transmembrane</keyword>
<keyword evidence="4 6" id="KW-1133">Transmembrane helix</keyword>
<accession>A0A660DYC9</accession>
<organism evidence="8 9">
    <name type="scientific">Lactiplantibacillus mudanjiangensis</name>
    <dbReference type="NCBI Taxonomy" id="1296538"/>
    <lineage>
        <taxon>Bacteria</taxon>
        <taxon>Bacillati</taxon>
        <taxon>Bacillota</taxon>
        <taxon>Bacilli</taxon>
        <taxon>Lactobacillales</taxon>
        <taxon>Lactobacillaceae</taxon>
        <taxon>Lactiplantibacillus</taxon>
    </lineage>
</organism>
<dbReference type="InterPro" id="IPR051401">
    <property type="entry name" value="GtrA_CellWall_Glycosyl"/>
</dbReference>
<keyword evidence="5 6" id="KW-0472">Membrane</keyword>
<sequence length="137" mass="15977">MQRLTNYWRRYQRVLAYLVFGGLTTLINLALFAGLTKLSVPYLFSNALAWLGSVIFAYFTNRQWVFETSAQSWSARLKESLQFLWYRLLSLGLDELIMLIGISLLAGSPLIVKLIDQILIVMINWFFSKYLIFNNNH</sequence>
<dbReference type="AlphaFoldDB" id="A0A660DYC9"/>
<keyword evidence="9" id="KW-1185">Reference proteome</keyword>
<name>A0A660DYC9_9LACO</name>
<dbReference type="OrthoDB" id="361483at2"/>
<dbReference type="GO" id="GO:0005886">
    <property type="term" value="C:plasma membrane"/>
    <property type="evidence" value="ECO:0007669"/>
    <property type="project" value="TreeGrafter"/>
</dbReference>
<feature type="transmembrane region" description="Helical" evidence="6">
    <location>
        <begin position="14"/>
        <end position="34"/>
    </location>
</feature>
<feature type="transmembrane region" description="Helical" evidence="6">
    <location>
        <begin position="110"/>
        <end position="127"/>
    </location>
</feature>
<comment type="subcellular location">
    <subcellularLocation>
        <location evidence="1">Membrane</location>
        <topology evidence="1">Multi-pass membrane protein</topology>
    </subcellularLocation>
</comment>
<dbReference type="Pfam" id="PF04138">
    <property type="entry name" value="GtrA_DPMS_TM"/>
    <property type="match status" value="1"/>
</dbReference>
<dbReference type="EMBL" id="UYIG01000090">
    <property type="protein sequence ID" value="VDG28097.1"/>
    <property type="molecule type" value="Genomic_DNA"/>
</dbReference>
<dbReference type="PANTHER" id="PTHR38459">
    <property type="entry name" value="PROPHAGE BACTOPRENOL-LINKED GLUCOSE TRANSLOCASE HOMOLOG"/>
    <property type="match status" value="1"/>
</dbReference>
<feature type="domain" description="GtrA/DPMS transmembrane" evidence="7">
    <location>
        <begin position="17"/>
        <end position="133"/>
    </location>
</feature>
<evidence type="ECO:0000256" key="2">
    <source>
        <dbReference type="ARBA" id="ARBA00009399"/>
    </source>
</evidence>
<evidence type="ECO:0000256" key="4">
    <source>
        <dbReference type="ARBA" id="ARBA00022989"/>
    </source>
</evidence>